<dbReference type="Proteomes" id="UP000019678">
    <property type="component" value="Unassembled WGS sequence"/>
</dbReference>
<gene>
    <name evidence="1" type="ORF">CAP_8402</name>
</gene>
<evidence type="ECO:0000313" key="2">
    <source>
        <dbReference type="Proteomes" id="UP000019678"/>
    </source>
</evidence>
<reference evidence="1 2" key="1">
    <citation type="submission" date="2013-05" db="EMBL/GenBank/DDBJ databases">
        <title>Genome assembly of Chondromyces apiculatus DSM 436.</title>
        <authorList>
            <person name="Sharma G."/>
            <person name="Khatri I."/>
            <person name="Kaur C."/>
            <person name="Mayilraj S."/>
            <person name="Subramanian S."/>
        </authorList>
    </citation>
    <scope>NUCLEOTIDE SEQUENCE [LARGE SCALE GENOMIC DNA]</scope>
    <source>
        <strain evidence="1 2">DSM 436</strain>
    </source>
</reference>
<keyword evidence="2" id="KW-1185">Reference proteome</keyword>
<organism evidence="1 2">
    <name type="scientific">Chondromyces apiculatus DSM 436</name>
    <dbReference type="NCBI Taxonomy" id="1192034"/>
    <lineage>
        <taxon>Bacteria</taxon>
        <taxon>Pseudomonadati</taxon>
        <taxon>Myxococcota</taxon>
        <taxon>Polyangia</taxon>
        <taxon>Polyangiales</taxon>
        <taxon>Polyangiaceae</taxon>
        <taxon>Chondromyces</taxon>
    </lineage>
</organism>
<accession>A0A017SXL1</accession>
<comment type="caution">
    <text evidence="1">The sequence shown here is derived from an EMBL/GenBank/DDBJ whole genome shotgun (WGS) entry which is preliminary data.</text>
</comment>
<dbReference type="EMBL" id="ASRX01000083">
    <property type="protein sequence ID" value="EYF01360.1"/>
    <property type="molecule type" value="Genomic_DNA"/>
</dbReference>
<evidence type="ECO:0000313" key="1">
    <source>
        <dbReference type="EMBL" id="EYF01360.1"/>
    </source>
</evidence>
<dbReference type="AlphaFoldDB" id="A0A017SXL1"/>
<sequence length="69" mass="7791">MVLARLRKMRSPYGDLDRGLHAIVIVAVDGVGKMLVAIDPYFPREFQPVNVSRDDFVAVWSGEVEFVEL</sequence>
<name>A0A017SXL1_9BACT</name>
<protein>
    <submittedName>
        <fullName evidence="1">Uncharacterized protein</fullName>
    </submittedName>
</protein>
<proteinExistence type="predicted"/>